<feature type="region of interest" description="Disordered" evidence="1">
    <location>
        <begin position="1"/>
        <end position="51"/>
    </location>
</feature>
<evidence type="ECO:0000256" key="1">
    <source>
        <dbReference type="SAM" id="MobiDB-lite"/>
    </source>
</evidence>
<organism evidence="2 3">
    <name type="scientific">Streptomyces pactum</name>
    <dbReference type="NCBI Taxonomy" id="68249"/>
    <lineage>
        <taxon>Bacteria</taxon>
        <taxon>Bacillati</taxon>
        <taxon>Actinomycetota</taxon>
        <taxon>Actinomycetes</taxon>
        <taxon>Kitasatosporales</taxon>
        <taxon>Streptomycetaceae</taxon>
        <taxon>Streptomyces</taxon>
    </lineage>
</organism>
<reference evidence="2 3" key="1">
    <citation type="submission" date="2020-09" db="EMBL/GenBank/DDBJ databases">
        <title>Biosynthesis of the nuclear factor of activated T cells inhibitor NFAT-133 and its congeners in Streptomyces pactum.</title>
        <authorList>
            <person name="Zhou W."/>
            <person name="Posri P."/>
            <person name="Abugrain M.E."/>
            <person name="Weisberg A.J."/>
            <person name="Chang J.H."/>
            <person name="Mahmud T."/>
        </authorList>
    </citation>
    <scope>NUCLEOTIDE SEQUENCE [LARGE SCALE GENOMIC DNA]</scope>
    <source>
        <strain evidence="2 3">ATCC 27456</strain>
    </source>
</reference>
<evidence type="ECO:0000313" key="2">
    <source>
        <dbReference type="EMBL" id="MBH5335814.1"/>
    </source>
</evidence>
<proteinExistence type="predicted"/>
<gene>
    <name evidence="2" type="ORF">IHE55_13835</name>
</gene>
<sequence length="752" mass="81299">MPPGESRSAGPSGPEGQPGPAVPSGPADSSAPAGPAAPEAEHHPGYDEFDDLDDLDEVLADRPGSRYAGARRIVIHAPYGNINTGSVRGGQRVENIGAAAGPGGRPVEAHEGPISALEILAAQSGFAEPAWFSAALSELATGVLFLFGEPGTGRRTAALNLLSRRTGGSMGLRALDSDVDLSTWRPTHTGTRGYLVHGLLPHHPLGPAVLANLRRLLGDADACMVIVLPDDPELVRGLARDLHVSPVRCVPPPPRAVFDALFTTAVPDRAERARLLGRLEPGLLDDVLAAELVPAQVVELVAAVREEGEDGPDAAGLRDRLSFGAEEAAPDLVKGLREDPDGLAFLLATCVFEGLDHRIVQEEAERLLAVADGRLDSVLRDGGADGDQGPAPRRDTPRPNPRFVFRRSLDELMRKVGARSGPREIRTGSRYGYAVEPVRFTRHRQGEAVLKHVWRQYGQLPGLLTDWLNAVSGREPELAEPVGRVMGMAAGWGGGRRALRHIRELADSERPTSRTIAAHALGMAAEDPVLAGEVKYRLRDWSRSTSWRLRWTVAYACRTDFGISRPELALGLLRGAYRGRDGEEYTVDRTVRHSLLALFAAGAPEAVFTCLAAWADRDEDGAELALGTLPLLLRRPLWFRENLLTVGENTARIVELVRRALNDDTFSDAMRGALLTWFRIATGDETERAAVETLVTVLAQEMRYGELGLFVEMDREGSADLAGRHIARYALDDWRNGVSPRSGSSYPDGRTR</sequence>
<feature type="region of interest" description="Disordered" evidence="1">
    <location>
        <begin position="379"/>
        <end position="402"/>
    </location>
</feature>
<evidence type="ECO:0000313" key="3">
    <source>
        <dbReference type="Proteomes" id="UP000807371"/>
    </source>
</evidence>
<dbReference type="Proteomes" id="UP000807371">
    <property type="component" value="Unassembled WGS sequence"/>
</dbReference>
<name>A0ABS0NKU1_9ACTN</name>
<comment type="caution">
    <text evidence="2">The sequence shown here is derived from an EMBL/GenBank/DDBJ whole genome shotgun (WGS) entry which is preliminary data.</text>
</comment>
<dbReference type="EMBL" id="JACYXC010000001">
    <property type="protein sequence ID" value="MBH5335814.1"/>
    <property type="molecule type" value="Genomic_DNA"/>
</dbReference>
<protein>
    <submittedName>
        <fullName evidence="2">Uncharacterized protein</fullName>
    </submittedName>
</protein>
<accession>A0ABS0NKU1</accession>
<keyword evidence="3" id="KW-1185">Reference proteome</keyword>
<feature type="compositionally biased region" description="Low complexity" evidence="1">
    <location>
        <begin position="18"/>
        <end position="38"/>
    </location>
</feature>